<evidence type="ECO:0000313" key="1">
    <source>
        <dbReference type="EMBL" id="SUV45350.1"/>
    </source>
</evidence>
<organism evidence="1 2">
    <name type="scientific">Bartonella doshiae</name>
    <dbReference type="NCBI Taxonomy" id="33044"/>
    <lineage>
        <taxon>Bacteria</taxon>
        <taxon>Pseudomonadati</taxon>
        <taxon>Pseudomonadota</taxon>
        <taxon>Alphaproteobacteria</taxon>
        <taxon>Hyphomicrobiales</taxon>
        <taxon>Bartonellaceae</taxon>
        <taxon>Bartonella</taxon>
    </lineage>
</organism>
<sequence length="62" mass="6936">MCFYSIYSFFVQTVEGNANIVKVQFQEGRAVVVLEKNTMMGTLSAAVVRDVWGAGRIGFRKD</sequence>
<evidence type="ECO:0000313" key="2">
    <source>
        <dbReference type="Proteomes" id="UP000254950"/>
    </source>
</evidence>
<protein>
    <submittedName>
        <fullName evidence="1">Uncharacterized protein</fullName>
    </submittedName>
</protein>
<reference evidence="1 2" key="1">
    <citation type="submission" date="2018-06" db="EMBL/GenBank/DDBJ databases">
        <authorList>
            <consortium name="Pathogen Informatics"/>
            <person name="Doyle S."/>
        </authorList>
    </citation>
    <scope>NUCLEOTIDE SEQUENCE [LARGE SCALE GENOMIC DNA]</scope>
    <source>
        <strain evidence="1 2">NCTC12862</strain>
    </source>
</reference>
<dbReference type="AlphaFoldDB" id="A0A380ZFM7"/>
<gene>
    <name evidence="1" type="ORF">NCTC12862_01086</name>
</gene>
<proteinExistence type="predicted"/>
<dbReference type="EMBL" id="UFTF01000001">
    <property type="protein sequence ID" value="SUV45350.1"/>
    <property type="molecule type" value="Genomic_DNA"/>
</dbReference>
<accession>A0A380ZFM7</accession>
<name>A0A380ZFM7_BARDO</name>
<dbReference type="Proteomes" id="UP000254950">
    <property type="component" value="Unassembled WGS sequence"/>
</dbReference>